<evidence type="ECO:0000256" key="1">
    <source>
        <dbReference type="ARBA" id="ARBA00011900"/>
    </source>
</evidence>
<evidence type="ECO:0000313" key="14">
    <source>
        <dbReference type="Proteomes" id="UP000595070"/>
    </source>
</evidence>
<dbReference type="Gene3D" id="3.40.50.150">
    <property type="entry name" value="Vaccinia Virus protein VP39"/>
    <property type="match status" value="2"/>
</dbReference>
<dbReference type="PRINTS" id="PR00507">
    <property type="entry name" value="N12N6MTFRASE"/>
</dbReference>
<feature type="domain" description="TaqI-like C-terminal specificity" evidence="10">
    <location>
        <begin position="1081"/>
        <end position="1210"/>
    </location>
</feature>
<dbReference type="PROSITE" id="PS00092">
    <property type="entry name" value="N6_MTASE"/>
    <property type="match status" value="1"/>
</dbReference>
<dbReference type="EC" id="2.1.1.72" evidence="1"/>
<feature type="domain" description="Type II methyltransferase M.TaqI-like" evidence="9">
    <location>
        <begin position="588"/>
        <end position="914"/>
    </location>
</feature>
<dbReference type="Pfam" id="PF12950">
    <property type="entry name" value="TaqI_C"/>
    <property type="match status" value="1"/>
</dbReference>
<proteinExistence type="predicted"/>
<evidence type="ECO:0000256" key="4">
    <source>
        <dbReference type="ARBA" id="ARBA00022691"/>
    </source>
</evidence>
<dbReference type="SUPFAM" id="SSF53335">
    <property type="entry name" value="S-adenosyl-L-methionine-dependent methyltransferases"/>
    <property type="match status" value="1"/>
</dbReference>
<protein>
    <recommendedName>
        <fullName evidence="1">site-specific DNA-methyltransferase (adenine-specific)</fullName>
        <ecNumber evidence="1">2.1.1.72</ecNumber>
    </recommendedName>
</protein>
<keyword evidence="3" id="KW-0808">Transferase</keyword>
<reference evidence="13 14" key="1">
    <citation type="submission" date="2020-10" db="EMBL/GenBank/DDBJ databases">
        <title>Campylobacter and Helicobacter PacBio genomes.</title>
        <authorList>
            <person name="Lane C."/>
        </authorList>
    </citation>
    <scope>NUCLEOTIDE SEQUENCE [LARGE SCALE GENOMIC DNA]</scope>
    <source>
        <strain evidence="13 14">2016D-0074</strain>
    </source>
</reference>
<dbReference type="InterPro" id="IPR055573">
    <property type="entry name" value="DUF7149"/>
</dbReference>
<feature type="domain" description="DUF7814" evidence="12">
    <location>
        <begin position="226"/>
        <end position="417"/>
    </location>
</feature>
<dbReference type="InterPro" id="IPR029063">
    <property type="entry name" value="SAM-dependent_MTases_sf"/>
</dbReference>
<feature type="domain" description="DUF7149" evidence="11">
    <location>
        <begin position="16"/>
        <end position="225"/>
    </location>
</feature>
<evidence type="ECO:0000256" key="7">
    <source>
        <dbReference type="ARBA" id="ARBA00047942"/>
    </source>
</evidence>
<keyword evidence="5" id="KW-0680">Restriction system</keyword>
<dbReference type="InterPro" id="IPR011639">
    <property type="entry name" value="MethylTrfase_TaqI-like_dom"/>
</dbReference>
<keyword evidence="14" id="KW-1185">Reference proteome</keyword>
<dbReference type="EMBL" id="CP063079">
    <property type="protein sequence ID" value="QOQ88463.1"/>
    <property type="molecule type" value="Genomic_DNA"/>
</dbReference>
<dbReference type="InterPro" id="IPR002052">
    <property type="entry name" value="DNA_methylase_N6_adenine_CS"/>
</dbReference>
<evidence type="ECO:0000256" key="6">
    <source>
        <dbReference type="ARBA" id="ARBA00023125"/>
    </source>
</evidence>
<dbReference type="InterPro" id="IPR056716">
    <property type="entry name" value="DUF7814"/>
</dbReference>
<evidence type="ECO:0000259" key="10">
    <source>
        <dbReference type="Pfam" id="PF12950"/>
    </source>
</evidence>
<dbReference type="PANTHER" id="PTHR33841:SF1">
    <property type="entry name" value="DNA METHYLTRANSFERASE A"/>
    <property type="match status" value="1"/>
</dbReference>
<dbReference type="Pfam" id="PF23653">
    <property type="entry name" value="DUF7149"/>
    <property type="match status" value="1"/>
</dbReference>
<dbReference type="Pfam" id="PF07669">
    <property type="entry name" value="Eco57I"/>
    <property type="match status" value="1"/>
</dbReference>
<comment type="catalytic activity">
    <reaction evidence="7">
        <text>a 2'-deoxyadenosine in DNA + S-adenosyl-L-methionine = an N(6)-methyl-2'-deoxyadenosine in DNA + S-adenosyl-L-homocysteine + H(+)</text>
        <dbReference type="Rhea" id="RHEA:15197"/>
        <dbReference type="Rhea" id="RHEA-COMP:12418"/>
        <dbReference type="Rhea" id="RHEA-COMP:12419"/>
        <dbReference type="ChEBI" id="CHEBI:15378"/>
        <dbReference type="ChEBI" id="CHEBI:57856"/>
        <dbReference type="ChEBI" id="CHEBI:59789"/>
        <dbReference type="ChEBI" id="CHEBI:90615"/>
        <dbReference type="ChEBI" id="CHEBI:90616"/>
        <dbReference type="EC" id="2.1.1.72"/>
    </reaction>
</comment>
<evidence type="ECO:0000256" key="2">
    <source>
        <dbReference type="ARBA" id="ARBA00022603"/>
    </source>
</evidence>
<accession>A0ABX6TR61</accession>
<organism evidence="13 14">
    <name type="scientific">Campylobacter peloridis</name>
    <dbReference type="NCBI Taxonomy" id="488546"/>
    <lineage>
        <taxon>Bacteria</taxon>
        <taxon>Pseudomonadati</taxon>
        <taxon>Campylobacterota</taxon>
        <taxon>Epsilonproteobacteria</taxon>
        <taxon>Campylobacterales</taxon>
        <taxon>Campylobacteraceae</taxon>
        <taxon>Campylobacter</taxon>
    </lineage>
</organism>
<evidence type="ECO:0000259" key="9">
    <source>
        <dbReference type="Pfam" id="PF07669"/>
    </source>
</evidence>
<keyword evidence="2" id="KW-0489">Methyltransferase</keyword>
<dbReference type="RefSeq" id="WP_049984569.1">
    <property type="nucleotide sequence ID" value="NZ_CP063079.1"/>
</dbReference>
<evidence type="ECO:0000256" key="3">
    <source>
        <dbReference type="ARBA" id="ARBA00022679"/>
    </source>
</evidence>
<evidence type="ECO:0000259" key="11">
    <source>
        <dbReference type="Pfam" id="PF23653"/>
    </source>
</evidence>
<dbReference type="InterPro" id="IPR050953">
    <property type="entry name" value="N4_N6_ade-DNA_methylase"/>
</dbReference>
<evidence type="ECO:0000256" key="5">
    <source>
        <dbReference type="ARBA" id="ARBA00022747"/>
    </source>
</evidence>
<sequence>MQFDLIPLQEFIKNNAKTPTKDTIEDFKIKINNFLSQALKANEEDYQKKEISNFLEKTYDYITNIRGSIDLTIYVDDIVNVIFEVKSTINKKEFPQSNQDLSSKAFYESVLYFLRERKSKKNNFIKFIIICTVKDFFIIDAREYERLFENDKTIIKHYKNCDEKQGTNTKTQEFYDQLSSYLKTLDKNLKYTHFELRDDLDETTLSYIYQILSPQVLLKEKITQDANALNENFYKELLYILGLKEEGEKSKKIILSDTPNTLSYAIKQAYKDISFDDIFALLITWNNRILFLRLFESMLLSFNHIQKPFLTIEKIPNFAKLSELFFEVLAKKEEQRGVKEFDFIPYLNSSLFDKNTQEQQHKDIRLLDSKPLEIFQNSKLAQEYKDLKSLPLLEYLFAFLRTYDFTTTSKDIQNNQKINHDKLINASVLGNVFEKLNGYKEGSYYTPSFITSYMCKESIQKIVFDKFEQEHSLKANSIDDLRVLIDRNFTLEKQKAYFNTILSIKICDPAVGSGHFLVSALNELVYILYQLGLIKSLLREKLILENDELIIYTNDKGIFNYQKPNFQNDPFHQIQKELFECKKLIIENCLFGVDINPNSCEITKLRLWIELLKYSFYIFENDKNTNTLQILPNIDINIKCGNSLISKIPTNEPLMLQTQESVKLYKQLEDDYYNGLYINKEEHLEKINKIKSNFIKAYINVKHAKEIKDFHKKCEEYAKNYEDFGLNTLPEKYEELKMRIQCQLINLSLFNVADIDKEKALKDLEVLKEKYDEIFYGFEWRMEFSKILHSSLSKEEITNNNLSKQKGNFKNLHKDKEGDFLGFDLVIGNPPYIKENDNKEIFANTKNLRTYQGKMDIWYHFVGRGFDILKDNGILSFIATNNWITNSGAQKLRNVVLEESKILNIVDFNSFKVFSSADIQTMIMEFKKTKPPKNYNFHYAKITTKEPNFKDAIAILNNENSQNNEIFDINFAPKNFIGKTLNFAKNDYDGLFEKIQKCGKFYLDEKEVAQGIVPNPDVVTKKNINNEMISKGIKIGDGVFVIEKNSLNVPKNEQKYLKPLYEVENFEKYHFNKKNSKQLIYTTKNNCKKENIPTIINHLHKFRTIMDNRRENLNKKLDFYHLHWARDKSFFESGEKIISVRKCAEPIFSYLNSEAYVMLSLNVIKTQRINTKYLTAILNSKLIAFWLKYKGKMQGNNYQIDKEPLLNIPIVDINSKNEKLANELISLVDEILKAKVQDKNANTSPLEEKINSIVYKLYNLSEEEIKIIEGK</sequence>
<evidence type="ECO:0000256" key="8">
    <source>
        <dbReference type="SAM" id="Coils"/>
    </source>
</evidence>
<evidence type="ECO:0000313" key="13">
    <source>
        <dbReference type="EMBL" id="QOQ88463.1"/>
    </source>
</evidence>
<dbReference type="InterPro" id="IPR025931">
    <property type="entry name" value="TaqI_C"/>
</dbReference>
<gene>
    <name evidence="13" type="ORF">IMC75_05755</name>
</gene>
<evidence type="ECO:0000259" key="12">
    <source>
        <dbReference type="Pfam" id="PF25120"/>
    </source>
</evidence>
<keyword evidence="6" id="KW-0238">DNA-binding</keyword>
<dbReference type="Pfam" id="PF25120">
    <property type="entry name" value="DUF7814"/>
    <property type="match status" value="1"/>
</dbReference>
<keyword evidence="8" id="KW-0175">Coiled coil</keyword>
<keyword evidence="4" id="KW-0949">S-adenosyl-L-methionine</keyword>
<dbReference type="PANTHER" id="PTHR33841">
    <property type="entry name" value="DNA METHYLTRANSFERASE YEEA-RELATED"/>
    <property type="match status" value="1"/>
</dbReference>
<feature type="coiled-coil region" evidence="8">
    <location>
        <begin position="1210"/>
        <end position="1237"/>
    </location>
</feature>
<name>A0ABX6TR61_9BACT</name>
<dbReference type="Proteomes" id="UP000595070">
    <property type="component" value="Chromosome"/>
</dbReference>